<sequence>MFMDFQAVLQEKIRTPPPRSGEKEAKTFDVSWL</sequence>
<reference evidence="2 3" key="1">
    <citation type="submission" date="2019-07" db="EMBL/GenBank/DDBJ databases">
        <authorList>
            <person name="Brisse S."/>
            <person name="Rodrigues C."/>
            <person name="Thorpe H."/>
        </authorList>
    </citation>
    <scope>NUCLEOTIDE SEQUENCE [LARGE SCALE GENOMIC DNA]</scope>
    <source>
        <strain evidence="2">SB6408</strain>
    </source>
</reference>
<feature type="region of interest" description="Disordered" evidence="1">
    <location>
        <begin position="12"/>
        <end position="33"/>
    </location>
</feature>
<evidence type="ECO:0000256" key="1">
    <source>
        <dbReference type="SAM" id="MobiDB-lite"/>
    </source>
</evidence>
<gene>
    <name evidence="2" type="ORF">SB6408_04302</name>
</gene>
<evidence type="ECO:0000313" key="3">
    <source>
        <dbReference type="Proteomes" id="UP000318370"/>
    </source>
</evidence>
<dbReference type="AlphaFoldDB" id="A0A564J2K2"/>
<proteinExistence type="predicted"/>
<dbReference type="EMBL" id="CABGHF010000007">
    <property type="protein sequence ID" value="VUS51069.1"/>
    <property type="molecule type" value="Genomic_DNA"/>
</dbReference>
<protein>
    <submittedName>
        <fullName evidence="2">Uncharacterized protein</fullName>
    </submittedName>
</protein>
<evidence type="ECO:0000313" key="2">
    <source>
        <dbReference type="EMBL" id="VUS51069.1"/>
    </source>
</evidence>
<accession>A0A564J2K2</accession>
<organism evidence="2 3">
    <name type="scientific">Klebsiella spallanzanii</name>
    <dbReference type="NCBI Taxonomy" id="2587528"/>
    <lineage>
        <taxon>Bacteria</taxon>
        <taxon>Pseudomonadati</taxon>
        <taxon>Pseudomonadota</taxon>
        <taxon>Gammaproteobacteria</taxon>
        <taxon>Enterobacterales</taxon>
        <taxon>Enterobacteriaceae</taxon>
        <taxon>Klebsiella/Raoultella group</taxon>
        <taxon>Klebsiella</taxon>
    </lineage>
</organism>
<dbReference type="Proteomes" id="UP000318370">
    <property type="component" value="Unassembled WGS sequence"/>
</dbReference>
<name>A0A564J2K2_9ENTR</name>